<keyword evidence="1" id="KW-0175">Coiled coil</keyword>
<evidence type="ECO:0000256" key="2">
    <source>
        <dbReference type="SAM" id="Phobius"/>
    </source>
</evidence>
<organism evidence="3 4">
    <name type="scientific">Paraflavisolibacter caeni</name>
    <dbReference type="NCBI Taxonomy" id="2982496"/>
    <lineage>
        <taxon>Bacteria</taxon>
        <taxon>Pseudomonadati</taxon>
        <taxon>Bacteroidota</taxon>
        <taxon>Chitinophagia</taxon>
        <taxon>Chitinophagales</taxon>
        <taxon>Chitinophagaceae</taxon>
        <taxon>Paraflavisolibacter</taxon>
    </lineage>
</organism>
<sequence length="590" mass="67874">MHHIKLYHTIRYHTILCLCILIGTAAYTQIKIDRQYFIQLLNQGKYNEAFSKAMEIRKMPYGKNAVIDYFIAKSLCMKGLRDQSVEWLDYIDQHYPLQKQQRDFIQSEKQVCGQPARPATQPGPATMSSIIYINYAPLPEAGVMGKGGFTMECHYKEPSSNSSTKTLEELESRLFKLDRKKEALTKIKSIVGNDYDVDTSGRFIVVSLKSNAYTKNDVQQVSKRLENAYQYFLSFYQLKPSDKLFTVYLVPGKRELQKAAILVHDVVLAQNIIGYSTLGDLSLLGIADPNGLGTLYHELFHLTIRTEVGDVPPWLDEGIASMYAVYKLDGNNILGAKNTWRVNHFKLLTQLAKGEITVPTLEQLINMRWNEFEGGEKKNICVASIHYALSNMFLLYLQDKDIVDDIVDAYKNRLKTRKDSLEVGISNTELVEKVTSKSMAELSTEFYTWLDKTYNINYENILKAYPYTTPDQQPAYLFYHEPRPPVHIEQAFARIDSMIYKLKKDSLIATNEINTFEEHNRTLEYNYRNIYEELVYLNREELRAASSTGGKETVKPTEIKTKEEQLAAIETKIQTLERDLSTKLKQNTNN</sequence>
<proteinExistence type="predicted"/>
<dbReference type="RefSeq" id="WP_279297367.1">
    <property type="nucleotide sequence ID" value="NZ_JAOTIF010000008.1"/>
</dbReference>
<reference evidence="3" key="1">
    <citation type="submission" date="2022-09" db="EMBL/GenBank/DDBJ databases">
        <authorList>
            <person name="Yuan C."/>
            <person name="Ke Z."/>
        </authorList>
    </citation>
    <scope>NUCLEOTIDE SEQUENCE</scope>
    <source>
        <strain evidence="3">LB-8</strain>
    </source>
</reference>
<keyword evidence="2" id="KW-0812">Transmembrane</keyword>
<dbReference type="EMBL" id="JAOTIF010000008">
    <property type="protein sequence ID" value="MCU7549928.1"/>
    <property type="molecule type" value="Genomic_DNA"/>
</dbReference>
<keyword evidence="2" id="KW-0472">Membrane</keyword>
<evidence type="ECO:0000256" key="1">
    <source>
        <dbReference type="SAM" id="Coils"/>
    </source>
</evidence>
<dbReference type="AlphaFoldDB" id="A0A9X2XNY0"/>
<keyword evidence="2" id="KW-1133">Transmembrane helix</keyword>
<gene>
    <name evidence="3" type="ORF">OCK74_12420</name>
</gene>
<evidence type="ECO:0000313" key="3">
    <source>
        <dbReference type="EMBL" id="MCU7549928.1"/>
    </source>
</evidence>
<comment type="caution">
    <text evidence="3">The sequence shown here is derived from an EMBL/GenBank/DDBJ whole genome shotgun (WGS) entry which is preliminary data.</text>
</comment>
<keyword evidence="4" id="KW-1185">Reference proteome</keyword>
<feature type="coiled-coil region" evidence="1">
    <location>
        <begin position="559"/>
        <end position="586"/>
    </location>
</feature>
<accession>A0A9X2XNY0</accession>
<feature type="transmembrane region" description="Helical" evidence="2">
    <location>
        <begin position="12"/>
        <end position="30"/>
    </location>
</feature>
<name>A0A9X2XNY0_9BACT</name>
<protein>
    <submittedName>
        <fullName evidence="3">Uncharacterized protein</fullName>
    </submittedName>
</protein>
<dbReference type="Proteomes" id="UP001155483">
    <property type="component" value="Unassembled WGS sequence"/>
</dbReference>
<reference evidence="3" key="2">
    <citation type="submission" date="2023-04" db="EMBL/GenBank/DDBJ databases">
        <title>Paracnuella aquatica gen. nov., sp. nov., a member of the family Chitinophagaceae isolated from a hot spring.</title>
        <authorList>
            <person name="Wang C."/>
        </authorList>
    </citation>
    <scope>NUCLEOTIDE SEQUENCE</scope>
    <source>
        <strain evidence="3">LB-8</strain>
    </source>
</reference>
<evidence type="ECO:0000313" key="4">
    <source>
        <dbReference type="Proteomes" id="UP001155483"/>
    </source>
</evidence>